<dbReference type="Proteomes" id="UP000278775">
    <property type="component" value="Unassembled WGS sequence"/>
</dbReference>
<sequence>MKFNFSVGIMLAILLCSCKDDDLAGSENVNNIEPIQSGIVKFEKNVLIKGEVEKESSMLFARNSNNCKTVSQPLRKLFKSFSTLQPSSDVWPGSIVHKRSVLAGDLKPIIVSSEKRNDIEVKLNGLLARTSAAQKSYRIVSNPRSANVQAAIGDILADYFASGTSFPANYTVEIERVSSASSLEAGLDIGYTGTTGISAGAAFNINFDTNKTYYAVTLKQEFFTAQVTPLNLEGDHSWYTKDVQSSSIQNSAYVNAVSYGRLYTLLYESNEEGKKVEEALKFAYQNPLSNISASQKAAYATTLKNSNVKIKQFGGDARLGIEVTSDFEKIHNFLKEGANVSRSNMPAVIEYKVNDTKTHSSIIHRINTKVEYKECNEYSLILKNVDYATLPIIFRTEKVSNHSVYYLGSGEKIELPYDTDSKQFTYKDSPIKEIDLNNGKPSDDIKFEMPEQVLGNTNPRITYTSQARVSSVKLFDNYRNIETAFETSAYDNDGINGKTNGPARLEATKDLKNNALIIEIKRKQ</sequence>
<proteinExistence type="predicted"/>
<comment type="caution">
    <text evidence="1">The sequence shown here is derived from an EMBL/GenBank/DDBJ whole genome shotgun (WGS) entry which is preliminary data.</text>
</comment>
<protein>
    <recommendedName>
        <fullName evidence="3">Thiol-activated cytolysin</fullName>
    </recommendedName>
</protein>
<dbReference type="PROSITE" id="PS51257">
    <property type="entry name" value="PROKAR_LIPOPROTEIN"/>
    <property type="match status" value="1"/>
</dbReference>
<dbReference type="GO" id="GO:0015485">
    <property type="term" value="F:cholesterol binding"/>
    <property type="evidence" value="ECO:0007669"/>
    <property type="project" value="InterPro"/>
</dbReference>
<evidence type="ECO:0008006" key="3">
    <source>
        <dbReference type="Google" id="ProtNLM"/>
    </source>
</evidence>
<dbReference type="InterPro" id="IPR036359">
    <property type="entry name" value="Thiol_cytolysin_sf"/>
</dbReference>
<dbReference type="Gene3D" id="3.40.30.40">
    <property type="entry name" value="Perfringolysin"/>
    <property type="match status" value="1"/>
</dbReference>
<name>A0A3M7TF17_9FLAO</name>
<organism evidence="1 2">
    <name type="scientific">Chryseobacterium nematophagum</name>
    <dbReference type="NCBI Taxonomy" id="2305228"/>
    <lineage>
        <taxon>Bacteria</taxon>
        <taxon>Pseudomonadati</taxon>
        <taxon>Bacteroidota</taxon>
        <taxon>Flavobacteriia</taxon>
        <taxon>Flavobacteriales</taxon>
        <taxon>Weeksellaceae</taxon>
        <taxon>Chryseobacterium group</taxon>
        <taxon>Chryseobacterium</taxon>
    </lineage>
</organism>
<dbReference type="EMBL" id="QWIU01000002">
    <property type="protein sequence ID" value="RNA61576.1"/>
    <property type="molecule type" value="Genomic_DNA"/>
</dbReference>
<reference evidence="1 2" key="1">
    <citation type="submission" date="2018-08" db="EMBL/GenBank/DDBJ databases">
        <title>Chryseobacterium nematophagum: a novel matrix digesting pathogen of nematodes.</title>
        <authorList>
            <person name="Page A."/>
            <person name="Roberts M."/>
            <person name="Felix M.-A."/>
            <person name="Weir W."/>
        </authorList>
    </citation>
    <scope>NUCLEOTIDE SEQUENCE [LARGE SCALE GENOMIC DNA]</scope>
    <source>
        <strain evidence="1 2">JUb129</strain>
    </source>
</reference>
<dbReference type="RefSeq" id="WP_122635716.1">
    <property type="nucleotide sequence ID" value="NZ_QWIU01000002.1"/>
</dbReference>
<dbReference type="Gene3D" id="3.90.840.10">
    <property type="entry name" value="Thiol-activated cytolysin superfamily/Thiol-activated cytolysin, alpha-beta domain"/>
    <property type="match status" value="1"/>
</dbReference>
<evidence type="ECO:0000313" key="2">
    <source>
        <dbReference type="Proteomes" id="UP000278775"/>
    </source>
</evidence>
<evidence type="ECO:0000313" key="1">
    <source>
        <dbReference type="EMBL" id="RNA61576.1"/>
    </source>
</evidence>
<accession>A0A3M7TF17</accession>
<dbReference type="SUPFAM" id="SSF56978">
    <property type="entry name" value="Perfringolysin"/>
    <property type="match status" value="1"/>
</dbReference>
<dbReference type="Pfam" id="PF01289">
    <property type="entry name" value="Thiol_cytolysin"/>
    <property type="match status" value="1"/>
</dbReference>
<dbReference type="InterPro" id="IPR036363">
    <property type="entry name" value="Thiol_cytolysin_ab_sf"/>
</dbReference>
<dbReference type="AlphaFoldDB" id="A0A3M7TF17"/>
<dbReference type="InterPro" id="IPR001869">
    <property type="entry name" value="Thiol_cytolysin"/>
</dbReference>
<dbReference type="OrthoDB" id="1278584at2"/>
<gene>
    <name evidence="1" type="ORF">D1631_06365</name>
</gene>